<gene>
    <name evidence="6" type="ORF">B0T24DRAFT_591086</name>
</gene>
<dbReference type="PANTHER" id="PTHR43350">
    <property type="entry name" value="NAD-DEPENDENT ALCOHOL DEHYDROGENASE"/>
    <property type="match status" value="1"/>
</dbReference>
<keyword evidence="4" id="KW-0862">Zinc</keyword>
<evidence type="ECO:0008006" key="8">
    <source>
        <dbReference type="Google" id="ProtNLM"/>
    </source>
</evidence>
<evidence type="ECO:0000256" key="1">
    <source>
        <dbReference type="ARBA" id="ARBA00001947"/>
    </source>
</evidence>
<reference evidence="6" key="1">
    <citation type="journal article" date="2023" name="Mol. Phylogenet. Evol.">
        <title>Genome-scale phylogeny and comparative genomics of the fungal order Sordariales.</title>
        <authorList>
            <person name="Hensen N."/>
            <person name="Bonometti L."/>
            <person name="Westerberg I."/>
            <person name="Brannstrom I.O."/>
            <person name="Guillou S."/>
            <person name="Cros-Aarteil S."/>
            <person name="Calhoun S."/>
            <person name="Haridas S."/>
            <person name="Kuo A."/>
            <person name="Mondo S."/>
            <person name="Pangilinan J."/>
            <person name="Riley R."/>
            <person name="LaButti K."/>
            <person name="Andreopoulos B."/>
            <person name="Lipzen A."/>
            <person name="Chen C."/>
            <person name="Yan M."/>
            <person name="Daum C."/>
            <person name="Ng V."/>
            <person name="Clum A."/>
            <person name="Steindorff A."/>
            <person name="Ohm R.A."/>
            <person name="Martin F."/>
            <person name="Silar P."/>
            <person name="Natvig D.O."/>
            <person name="Lalanne C."/>
            <person name="Gautier V."/>
            <person name="Ament-Velasquez S.L."/>
            <person name="Kruys A."/>
            <person name="Hutchinson M.I."/>
            <person name="Powell A.J."/>
            <person name="Barry K."/>
            <person name="Miller A.N."/>
            <person name="Grigoriev I.V."/>
            <person name="Debuchy R."/>
            <person name="Gladieux P."/>
            <person name="Hiltunen Thoren M."/>
            <person name="Johannesson H."/>
        </authorList>
    </citation>
    <scope>NUCLEOTIDE SEQUENCE</scope>
    <source>
        <strain evidence="6">CBS 958.72</strain>
    </source>
</reference>
<dbReference type="SUPFAM" id="SSF51735">
    <property type="entry name" value="NAD(P)-binding Rossmann-fold domains"/>
    <property type="match status" value="1"/>
</dbReference>
<evidence type="ECO:0000256" key="4">
    <source>
        <dbReference type="ARBA" id="ARBA00022833"/>
    </source>
</evidence>
<evidence type="ECO:0000256" key="5">
    <source>
        <dbReference type="ARBA" id="ARBA00023002"/>
    </source>
</evidence>
<dbReference type="GO" id="GO:0046872">
    <property type="term" value="F:metal ion binding"/>
    <property type="evidence" value="ECO:0007669"/>
    <property type="project" value="UniProtKB-KW"/>
</dbReference>
<dbReference type="AlphaFoldDB" id="A0AAE0TV20"/>
<dbReference type="EMBL" id="JAULSN010000002">
    <property type="protein sequence ID" value="KAK3380633.1"/>
    <property type="molecule type" value="Genomic_DNA"/>
</dbReference>
<dbReference type="Gene3D" id="3.90.180.10">
    <property type="entry name" value="Medium-chain alcohol dehydrogenases, catalytic domain"/>
    <property type="match status" value="1"/>
</dbReference>
<sequence length="368" mass="38737">MAAPSPLPASMKALVCESVGKPLELKMIPTPTAIPGSVVIKVLASLADFRIPINLSGAVGFTFPSDLCPSGRAIGRIVATNTDTTSLNHDQLVLIEPFVRARDNPDVQIVWGMFDGPVPSAKKFAADNWSKGTLAEYARVPLENCHALNEARLCGSPADGGLGYPIGNLLHLTNAVVPYGGLRSIGLQAGERIVVAPATGAFSGSAVQAAVAIGASLQALQRLFPAGRVQVVQTTGNVEADAAALQRWGPVDAFMDVSPHAAGQSTHIRSAVLSVRQYGRVCLEGIVPTDLPVPFSVAVMRNLTIRGQYMYERDDVRGFLKLAETGVFKIGSDDGVEVVGEFKLEQAQEAFDLAAKNTGFGKIVVLAP</sequence>
<evidence type="ECO:0000313" key="7">
    <source>
        <dbReference type="Proteomes" id="UP001287356"/>
    </source>
</evidence>
<protein>
    <recommendedName>
        <fullName evidence="8">Alcohol dehydrogenase</fullName>
    </recommendedName>
</protein>
<name>A0AAE0TV20_9PEZI</name>
<keyword evidence="3" id="KW-0479">Metal-binding</keyword>
<keyword evidence="7" id="KW-1185">Reference proteome</keyword>
<dbReference type="GO" id="GO:0016491">
    <property type="term" value="F:oxidoreductase activity"/>
    <property type="evidence" value="ECO:0007669"/>
    <property type="project" value="UniProtKB-KW"/>
</dbReference>
<dbReference type="InterPro" id="IPR036291">
    <property type="entry name" value="NAD(P)-bd_dom_sf"/>
</dbReference>
<evidence type="ECO:0000313" key="6">
    <source>
        <dbReference type="EMBL" id="KAK3380633.1"/>
    </source>
</evidence>
<dbReference type="Gene3D" id="3.40.50.720">
    <property type="entry name" value="NAD(P)-binding Rossmann-like Domain"/>
    <property type="match status" value="1"/>
</dbReference>
<comment type="cofactor">
    <cofactor evidence="1">
        <name>Zn(2+)</name>
        <dbReference type="ChEBI" id="CHEBI:29105"/>
    </cofactor>
</comment>
<keyword evidence="5" id="KW-0560">Oxidoreductase</keyword>
<reference evidence="6" key="2">
    <citation type="submission" date="2023-06" db="EMBL/GenBank/DDBJ databases">
        <authorList>
            <consortium name="Lawrence Berkeley National Laboratory"/>
            <person name="Haridas S."/>
            <person name="Hensen N."/>
            <person name="Bonometti L."/>
            <person name="Westerberg I."/>
            <person name="Brannstrom I.O."/>
            <person name="Guillou S."/>
            <person name="Cros-Aarteil S."/>
            <person name="Calhoun S."/>
            <person name="Kuo A."/>
            <person name="Mondo S."/>
            <person name="Pangilinan J."/>
            <person name="Riley R."/>
            <person name="Labutti K."/>
            <person name="Andreopoulos B."/>
            <person name="Lipzen A."/>
            <person name="Chen C."/>
            <person name="Yanf M."/>
            <person name="Daum C."/>
            <person name="Ng V."/>
            <person name="Clum A."/>
            <person name="Steindorff A."/>
            <person name="Ohm R."/>
            <person name="Martin F."/>
            <person name="Silar P."/>
            <person name="Natvig D."/>
            <person name="Lalanne C."/>
            <person name="Gautier V."/>
            <person name="Ament-Velasquez S.L."/>
            <person name="Kruys A."/>
            <person name="Hutchinson M.I."/>
            <person name="Powell A.J."/>
            <person name="Barry K."/>
            <person name="Miller A.N."/>
            <person name="Grigoriev I.V."/>
            <person name="Debuchy R."/>
            <person name="Gladieux P."/>
            <person name="Thoren M.H."/>
            <person name="Johannesson H."/>
        </authorList>
    </citation>
    <scope>NUCLEOTIDE SEQUENCE</scope>
    <source>
        <strain evidence="6">CBS 958.72</strain>
    </source>
</reference>
<comment type="caution">
    <text evidence="6">The sequence shown here is derived from an EMBL/GenBank/DDBJ whole genome shotgun (WGS) entry which is preliminary data.</text>
</comment>
<dbReference type="SUPFAM" id="SSF50129">
    <property type="entry name" value="GroES-like"/>
    <property type="match status" value="1"/>
</dbReference>
<dbReference type="PANTHER" id="PTHR43350:SF17">
    <property type="entry name" value="NAD-DEPENDENT ALCOHOL DEHYDROGENASE"/>
    <property type="match status" value="1"/>
</dbReference>
<dbReference type="Proteomes" id="UP001287356">
    <property type="component" value="Unassembled WGS sequence"/>
</dbReference>
<accession>A0AAE0TV20</accession>
<dbReference type="InterPro" id="IPR011032">
    <property type="entry name" value="GroES-like_sf"/>
</dbReference>
<comment type="similarity">
    <text evidence="2">Belongs to the zinc-containing alcohol dehydrogenase family.</text>
</comment>
<organism evidence="6 7">
    <name type="scientific">Lasiosphaeria ovina</name>
    <dbReference type="NCBI Taxonomy" id="92902"/>
    <lineage>
        <taxon>Eukaryota</taxon>
        <taxon>Fungi</taxon>
        <taxon>Dikarya</taxon>
        <taxon>Ascomycota</taxon>
        <taxon>Pezizomycotina</taxon>
        <taxon>Sordariomycetes</taxon>
        <taxon>Sordariomycetidae</taxon>
        <taxon>Sordariales</taxon>
        <taxon>Lasiosphaeriaceae</taxon>
        <taxon>Lasiosphaeria</taxon>
    </lineage>
</organism>
<evidence type="ECO:0000256" key="3">
    <source>
        <dbReference type="ARBA" id="ARBA00022723"/>
    </source>
</evidence>
<proteinExistence type="inferred from homology"/>
<evidence type="ECO:0000256" key="2">
    <source>
        <dbReference type="ARBA" id="ARBA00008072"/>
    </source>
</evidence>